<evidence type="ECO:0008006" key="4">
    <source>
        <dbReference type="Google" id="ProtNLM"/>
    </source>
</evidence>
<comment type="caution">
    <text evidence="2">The sequence shown here is derived from an EMBL/GenBank/DDBJ whole genome shotgun (WGS) entry which is preliminary data.</text>
</comment>
<evidence type="ECO:0000313" key="3">
    <source>
        <dbReference type="Proteomes" id="UP001500282"/>
    </source>
</evidence>
<accession>A0ABN1X9T2</accession>
<dbReference type="EMBL" id="BAAAIH010000056">
    <property type="protein sequence ID" value="GAA1294158.1"/>
    <property type="molecule type" value="Genomic_DNA"/>
</dbReference>
<organism evidence="2 3">
    <name type="scientific">Streptomyces javensis</name>
    <dbReference type="NCBI Taxonomy" id="114698"/>
    <lineage>
        <taxon>Bacteria</taxon>
        <taxon>Bacillati</taxon>
        <taxon>Actinomycetota</taxon>
        <taxon>Actinomycetes</taxon>
        <taxon>Kitasatosporales</taxon>
        <taxon>Streptomycetaceae</taxon>
        <taxon>Streptomyces</taxon>
        <taxon>Streptomyces violaceusniger group</taxon>
    </lineage>
</organism>
<protein>
    <recommendedName>
        <fullName evidence="4">Secreted protein</fullName>
    </recommendedName>
</protein>
<evidence type="ECO:0000313" key="2">
    <source>
        <dbReference type="EMBL" id="GAA1294158.1"/>
    </source>
</evidence>
<name>A0ABN1X9T2_9ACTN</name>
<reference evidence="2 3" key="1">
    <citation type="journal article" date="2019" name="Int. J. Syst. Evol. Microbiol.">
        <title>The Global Catalogue of Microorganisms (GCM) 10K type strain sequencing project: providing services to taxonomists for standard genome sequencing and annotation.</title>
        <authorList>
            <consortium name="The Broad Institute Genomics Platform"/>
            <consortium name="The Broad Institute Genome Sequencing Center for Infectious Disease"/>
            <person name="Wu L."/>
            <person name="Ma J."/>
        </authorList>
    </citation>
    <scope>NUCLEOTIDE SEQUENCE [LARGE SCALE GENOMIC DNA]</scope>
    <source>
        <strain evidence="2 3">JCM 11448</strain>
    </source>
</reference>
<evidence type="ECO:0000256" key="1">
    <source>
        <dbReference type="SAM" id="MobiDB-lite"/>
    </source>
</evidence>
<proteinExistence type="predicted"/>
<sequence>MKRAVAQRPAHVGFRGVLALLVAVVALLCVFGHADRDGSGTHPPVAQHVHVPTASEGSGGTAAPCGKKVIVDHSTQRVESPSSKASCPGPAAPHTAPTTSLSQHSGILSGGPAPPPPTTLHSVLRI</sequence>
<feature type="region of interest" description="Disordered" evidence="1">
    <location>
        <begin position="38"/>
        <end position="126"/>
    </location>
</feature>
<gene>
    <name evidence="2" type="ORF">GCM10009579_70370</name>
</gene>
<dbReference type="Proteomes" id="UP001500282">
    <property type="component" value="Unassembled WGS sequence"/>
</dbReference>
<keyword evidence="3" id="KW-1185">Reference proteome</keyword>